<keyword evidence="3" id="KW-1185">Reference proteome</keyword>
<feature type="transmembrane region" description="Helical" evidence="1">
    <location>
        <begin position="68"/>
        <end position="91"/>
    </location>
</feature>
<reference evidence="2" key="1">
    <citation type="submission" date="2022-12" db="EMBL/GenBank/DDBJ databases">
        <title>New Phytohabitans aurantiacus sp. RD004123 nov., an actinomycete isolated from soil.</title>
        <authorList>
            <person name="Triningsih D.W."/>
            <person name="Harunari E."/>
            <person name="Igarashi Y."/>
        </authorList>
    </citation>
    <scope>NUCLEOTIDE SEQUENCE</scope>
    <source>
        <strain evidence="2">RD004123</strain>
    </source>
</reference>
<evidence type="ECO:0000313" key="2">
    <source>
        <dbReference type="EMBL" id="GLH99334.1"/>
    </source>
</evidence>
<keyword evidence="1" id="KW-0812">Transmembrane</keyword>
<feature type="transmembrane region" description="Helical" evidence="1">
    <location>
        <begin position="437"/>
        <end position="455"/>
    </location>
</feature>
<dbReference type="EMBL" id="BSDI01000022">
    <property type="protein sequence ID" value="GLH99334.1"/>
    <property type="molecule type" value="Genomic_DNA"/>
</dbReference>
<proteinExistence type="predicted"/>
<comment type="caution">
    <text evidence="2">The sequence shown here is derived from an EMBL/GenBank/DDBJ whole genome shotgun (WGS) entry which is preliminary data.</text>
</comment>
<dbReference type="Proteomes" id="UP001144280">
    <property type="component" value="Unassembled WGS sequence"/>
</dbReference>
<feature type="transmembrane region" description="Helical" evidence="1">
    <location>
        <begin position="258"/>
        <end position="280"/>
    </location>
</feature>
<keyword evidence="1" id="KW-1133">Transmembrane helix</keyword>
<organism evidence="2 3">
    <name type="scientific">Phytohabitans aurantiacus</name>
    <dbReference type="NCBI Taxonomy" id="3016789"/>
    <lineage>
        <taxon>Bacteria</taxon>
        <taxon>Bacillati</taxon>
        <taxon>Actinomycetota</taxon>
        <taxon>Actinomycetes</taxon>
        <taxon>Micromonosporales</taxon>
        <taxon>Micromonosporaceae</taxon>
    </lineage>
</organism>
<evidence type="ECO:0000256" key="1">
    <source>
        <dbReference type="SAM" id="Phobius"/>
    </source>
</evidence>
<feature type="transmembrane region" description="Helical" evidence="1">
    <location>
        <begin position="222"/>
        <end position="246"/>
    </location>
</feature>
<feature type="transmembrane region" description="Helical" evidence="1">
    <location>
        <begin position="306"/>
        <end position="325"/>
    </location>
</feature>
<sequence>MTRWYQLLLHAYPRWYRRERGAEMLTTLLDAAEPGQRRPHPRDALDLLLGGVRCRFALPRRPMFEAHLAYAALVAAFVGLATAAAIGVLAWPTAAPAPDAVAARAAADTAMPFPLSGSPTRYDAPLELGYGDEAAPRELRPGSARIEYSYVPPAGETFTDSVAEAHRRLAAAGWQVHPIRPGDHTAGFWGSRDDQVILVRGYSGVSGTDPLQVAVYGQAARWMTALVGVAACAGFATGWLLAAWTLRRFWRHGLRGRLVAALFVAPGLLVAGVALLAGAYEGLVVGLENGWAPNDSLFAAAALDEAGPLAGIGAAGLLLASLVLAMPARPGPPSPVTSERVWRYGLWTMTGAHLAFALAWGTVVGLFLAHGRRLVDADGPMDLIPFGYHPMNPFMWLYAILAMLYLFGFLASPALLSVSVPLLVTGRRVAHAAGLRTAWLALLLAALTALALPIATSTSLGHDATAWWSD</sequence>
<keyword evidence="1" id="KW-0472">Membrane</keyword>
<gene>
    <name evidence="2" type="ORF">Pa4123_46090</name>
</gene>
<name>A0ABQ5QYU6_9ACTN</name>
<feature type="transmembrane region" description="Helical" evidence="1">
    <location>
        <begin position="395"/>
        <end position="425"/>
    </location>
</feature>
<feature type="transmembrane region" description="Helical" evidence="1">
    <location>
        <begin position="346"/>
        <end position="369"/>
    </location>
</feature>
<dbReference type="RefSeq" id="WP_281898909.1">
    <property type="nucleotide sequence ID" value="NZ_BSDI01000022.1"/>
</dbReference>
<accession>A0ABQ5QYU6</accession>
<evidence type="ECO:0000313" key="3">
    <source>
        <dbReference type="Proteomes" id="UP001144280"/>
    </source>
</evidence>
<protein>
    <submittedName>
        <fullName evidence="2">Uncharacterized protein</fullName>
    </submittedName>
</protein>